<accession>A0A2T5B8Y3</accession>
<dbReference type="EMBL" id="PZZZ01000004">
    <property type="protein sequence ID" value="PTM95449.1"/>
    <property type="molecule type" value="Genomic_DNA"/>
</dbReference>
<reference evidence="1 2" key="1">
    <citation type="submission" date="2018-04" db="EMBL/GenBank/DDBJ databases">
        <title>Genomic Encyclopedia of Type Strains, Phase IV (KMG-IV): sequencing the most valuable type-strain genomes for metagenomic binning, comparative biology and taxonomic classification.</title>
        <authorList>
            <person name="Goeker M."/>
        </authorList>
    </citation>
    <scope>NUCLEOTIDE SEQUENCE [LARGE SCALE GENOMIC DNA]</scope>
    <source>
        <strain evidence="1 2">DSM 7138</strain>
    </source>
</reference>
<evidence type="ECO:0000313" key="1">
    <source>
        <dbReference type="EMBL" id="PTM95449.1"/>
    </source>
</evidence>
<evidence type="ECO:0000313" key="2">
    <source>
        <dbReference type="Proteomes" id="UP000241247"/>
    </source>
</evidence>
<sequence length="79" mass="9192">MSSSSTEVRAQAAGSVDFRPHLEHISWINGLAAFRFLKRHEIRKDAKKLRYASFSNRFSLTSEVRAAVSLRRWRNCRII</sequence>
<name>A0A2T5B8Y3_MYCDI</name>
<dbReference type="AlphaFoldDB" id="A0A2T5B8Y3"/>
<protein>
    <submittedName>
        <fullName evidence="1">Uncharacterized protein</fullName>
    </submittedName>
</protein>
<keyword evidence="2" id="KW-1185">Reference proteome</keyword>
<organism evidence="1 2">
    <name type="scientific">Mycoplana dimorpha</name>
    <dbReference type="NCBI Taxonomy" id="28320"/>
    <lineage>
        <taxon>Bacteria</taxon>
        <taxon>Pseudomonadati</taxon>
        <taxon>Pseudomonadota</taxon>
        <taxon>Alphaproteobacteria</taxon>
        <taxon>Hyphomicrobiales</taxon>
        <taxon>Rhizobiaceae</taxon>
        <taxon>Mycoplana</taxon>
    </lineage>
</organism>
<gene>
    <name evidence="1" type="ORF">C7449_104530</name>
</gene>
<proteinExistence type="predicted"/>
<dbReference type="Proteomes" id="UP000241247">
    <property type="component" value="Unassembled WGS sequence"/>
</dbReference>
<comment type="caution">
    <text evidence="1">The sequence shown here is derived from an EMBL/GenBank/DDBJ whole genome shotgun (WGS) entry which is preliminary data.</text>
</comment>